<dbReference type="PANTHER" id="PTHR48079">
    <property type="entry name" value="PROTEIN YEEZ"/>
    <property type="match status" value="1"/>
</dbReference>
<feature type="domain" description="NAD-dependent epimerase/dehydratase" evidence="1">
    <location>
        <begin position="3"/>
        <end position="174"/>
    </location>
</feature>
<evidence type="ECO:0000313" key="2">
    <source>
        <dbReference type="EMBL" id="MFC7384688.1"/>
    </source>
</evidence>
<proteinExistence type="predicted"/>
<protein>
    <submittedName>
        <fullName evidence="2">NAD-dependent epimerase/dehydratase family protein</fullName>
    </submittedName>
</protein>
<name>A0ABW2P4V1_9ACTN</name>
<dbReference type="InterPro" id="IPR036291">
    <property type="entry name" value="NAD(P)-bd_dom_sf"/>
</dbReference>
<dbReference type="PANTHER" id="PTHR48079:SF6">
    <property type="entry name" value="NAD(P)-BINDING DOMAIN-CONTAINING PROTEIN-RELATED"/>
    <property type="match status" value="1"/>
</dbReference>
<gene>
    <name evidence="2" type="ORF">ACFQSB_20920</name>
</gene>
<dbReference type="InterPro" id="IPR001509">
    <property type="entry name" value="Epimerase_deHydtase"/>
</dbReference>
<accession>A0ABW2P4V1</accession>
<dbReference type="Gene3D" id="3.40.50.720">
    <property type="entry name" value="NAD(P)-binding Rossmann-like Domain"/>
    <property type="match status" value="1"/>
</dbReference>
<evidence type="ECO:0000313" key="3">
    <source>
        <dbReference type="Proteomes" id="UP001596496"/>
    </source>
</evidence>
<dbReference type="SUPFAM" id="SSF51735">
    <property type="entry name" value="NAD(P)-binding Rossmann-fold domains"/>
    <property type="match status" value="1"/>
</dbReference>
<dbReference type="InterPro" id="IPR051783">
    <property type="entry name" value="NAD(P)-dependent_oxidoreduct"/>
</dbReference>
<sequence length="354" mass="37622">MRVIVVGATGNVGTSVISALESDPDVTSIVGVARRLPARRPGAGVPGRTQWRSADITTSDLTGLFARADAVVNLAWLFQPTRDPVTTWRANVLGGMRLFRAVAEAGVQILVHASSVGAYSPGPKDGAVDESWPTHGWPGAAYSREKAYLERVLDVFENDHPSIRVVRMRPGFIFKRGAAAEQRRLFAGPFLPGRLLRAGRIPFVPDIPGLRVQALHSLDVGRAYRLAVTRSVVGAFNLAAEPVLDAAALAGLLGARLVPISPMMARTAVAAAWHLRLIPASPGLMEMALRIPVMDTTRARTVLGWRPEHTAIEAVGELLEGLRTGAGMPTPVLDAHAGGPARVGELATGVGRRP</sequence>
<dbReference type="Proteomes" id="UP001596496">
    <property type="component" value="Unassembled WGS sequence"/>
</dbReference>
<organism evidence="2 3">
    <name type="scientific">Sphaerisporangium rhizosphaerae</name>
    <dbReference type="NCBI Taxonomy" id="2269375"/>
    <lineage>
        <taxon>Bacteria</taxon>
        <taxon>Bacillati</taxon>
        <taxon>Actinomycetota</taxon>
        <taxon>Actinomycetes</taxon>
        <taxon>Streptosporangiales</taxon>
        <taxon>Streptosporangiaceae</taxon>
        <taxon>Sphaerisporangium</taxon>
    </lineage>
</organism>
<reference evidence="3" key="1">
    <citation type="journal article" date="2019" name="Int. J. Syst. Evol. Microbiol.">
        <title>The Global Catalogue of Microorganisms (GCM) 10K type strain sequencing project: providing services to taxonomists for standard genome sequencing and annotation.</title>
        <authorList>
            <consortium name="The Broad Institute Genomics Platform"/>
            <consortium name="The Broad Institute Genome Sequencing Center for Infectious Disease"/>
            <person name="Wu L."/>
            <person name="Ma J."/>
        </authorList>
    </citation>
    <scope>NUCLEOTIDE SEQUENCE [LARGE SCALE GENOMIC DNA]</scope>
    <source>
        <strain evidence="3">CECT 7649</strain>
    </source>
</reference>
<comment type="caution">
    <text evidence="2">The sequence shown here is derived from an EMBL/GenBank/DDBJ whole genome shotgun (WGS) entry which is preliminary data.</text>
</comment>
<keyword evidence="3" id="KW-1185">Reference proteome</keyword>
<evidence type="ECO:0000259" key="1">
    <source>
        <dbReference type="Pfam" id="PF01370"/>
    </source>
</evidence>
<dbReference type="Pfam" id="PF01370">
    <property type="entry name" value="Epimerase"/>
    <property type="match status" value="1"/>
</dbReference>
<dbReference type="EMBL" id="JBHTCG010000013">
    <property type="protein sequence ID" value="MFC7384688.1"/>
    <property type="molecule type" value="Genomic_DNA"/>
</dbReference>
<dbReference type="RefSeq" id="WP_354920036.1">
    <property type="nucleotide sequence ID" value="NZ_JBHTCG010000013.1"/>
</dbReference>